<dbReference type="AlphaFoldDB" id="A0A0J8DDC2"/>
<proteinExistence type="inferred from homology"/>
<dbReference type="CDD" id="cd02197">
    <property type="entry name" value="HypE"/>
    <property type="match status" value="1"/>
</dbReference>
<feature type="domain" description="PurM-like N-terminal" evidence="2">
    <location>
        <begin position="45"/>
        <end position="147"/>
    </location>
</feature>
<dbReference type="PIRSF" id="PIRSF005644">
    <property type="entry name" value="Hdrgns_mtr_HypE"/>
    <property type="match status" value="1"/>
</dbReference>
<dbReference type="SUPFAM" id="SSF56042">
    <property type="entry name" value="PurM C-terminal domain-like"/>
    <property type="match status" value="1"/>
</dbReference>
<dbReference type="RefSeq" id="WP_048570324.1">
    <property type="nucleotide sequence ID" value="NZ_LFVU01000024.1"/>
</dbReference>
<dbReference type="Gene3D" id="3.30.1330.10">
    <property type="entry name" value="PurM-like, N-terminal domain"/>
    <property type="match status" value="1"/>
</dbReference>
<organism evidence="4 5">
    <name type="scientific">Clostridium cylindrosporum DSM 605</name>
    <dbReference type="NCBI Taxonomy" id="1121307"/>
    <lineage>
        <taxon>Bacteria</taxon>
        <taxon>Bacillati</taxon>
        <taxon>Bacillota</taxon>
        <taxon>Clostridia</taxon>
        <taxon>Eubacteriales</taxon>
        <taxon>Clostridiaceae</taxon>
        <taxon>Clostridium</taxon>
    </lineage>
</organism>
<dbReference type="SUPFAM" id="SSF55326">
    <property type="entry name" value="PurM N-terminal domain-like"/>
    <property type="match status" value="1"/>
</dbReference>
<dbReference type="Gene3D" id="3.90.650.10">
    <property type="entry name" value="PurM-like C-terminal domain"/>
    <property type="match status" value="1"/>
</dbReference>
<dbReference type="Pfam" id="PF00586">
    <property type="entry name" value="AIRS"/>
    <property type="match status" value="1"/>
</dbReference>
<reference evidence="4 5" key="1">
    <citation type="submission" date="2015-06" db="EMBL/GenBank/DDBJ databases">
        <title>Draft genome sequence of the purine-degrading Clostridium cylindrosporum HC-1 (DSM 605).</title>
        <authorList>
            <person name="Poehlein A."/>
            <person name="Schiel-Bengelsdorf B."/>
            <person name="Bengelsdorf F."/>
            <person name="Daniel R."/>
            <person name="Duerre P."/>
        </authorList>
    </citation>
    <scope>NUCLEOTIDE SEQUENCE [LARGE SCALE GENOMIC DNA]</scope>
    <source>
        <strain evidence="4 5">DSM 605</strain>
    </source>
</reference>
<dbReference type="STRING" id="1121307.CLCY_4c02070"/>
<gene>
    <name evidence="4" type="primary">hypE</name>
    <name evidence="4" type="ORF">CLCY_4c02070</name>
</gene>
<dbReference type="Proteomes" id="UP000036756">
    <property type="component" value="Unassembled WGS sequence"/>
</dbReference>
<accession>A0A0J8DDC2</accession>
<comment type="caution">
    <text evidence="4">The sequence shown here is derived from an EMBL/GenBank/DDBJ whole genome shotgun (WGS) entry which is preliminary data.</text>
</comment>
<dbReference type="Pfam" id="PF02769">
    <property type="entry name" value="AIRS_C"/>
    <property type="match status" value="1"/>
</dbReference>
<dbReference type="PATRIC" id="fig|1121307.3.peg.1863"/>
<evidence type="ECO:0000313" key="4">
    <source>
        <dbReference type="EMBL" id="KMT22234.1"/>
    </source>
</evidence>
<evidence type="ECO:0000313" key="5">
    <source>
        <dbReference type="Proteomes" id="UP000036756"/>
    </source>
</evidence>
<dbReference type="InterPro" id="IPR016188">
    <property type="entry name" value="PurM-like_N"/>
</dbReference>
<dbReference type="InterPro" id="IPR010918">
    <property type="entry name" value="PurM-like_C_dom"/>
</dbReference>
<feature type="domain" description="PurM-like C-terminal" evidence="3">
    <location>
        <begin position="160"/>
        <end position="312"/>
    </location>
</feature>
<comment type="similarity">
    <text evidence="1">Belongs to the HypE family.</text>
</comment>
<dbReference type="EMBL" id="LFVU01000024">
    <property type="protein sequence ID" value="KMT22234.1"/>
    <property type="molecule type" value="Genomic_DNA"/>
</dbReference>
<dbReference type="InterPro" id="IPR036676">
    <property type="entry name" value="PurM-like_C_sf"/>
</dbReference>
<sequence length="334" mass="35565">MDVVSIAHGSGGKESSHLIESIFYKHFNNPILLKQSDSSIIGKVHGDIALTTDSFVVDPIFFTGGDIGKLSICGTINDLAVSCAKPLYITAGFIIEEGFSLDSLDKIAKSMGNEARKNDVSIVAGDTKIVERGRGHRVYINTTGIGVLDSRHSLSPNSIEVGDKIILSGSIGDHGMCIMNEREGLSTLGSIESDCSSLYPLISRILDSNARIRIMRDPTRGGVAQSLNEIASLAGKSMLIDEDTIPVKKNVSAMSRLLGIDPLYVANEGKVIVIVHGDDADNLLGIMKQSSLGVDSSIIGEVVERISGEVNVKTSLGGIKRLPMMSGEVLPRIC</sequence>
<dbReference type="InterPro" id="IPR036921">
    <property type="entry name" value="PurM-like_N_sf"/>
</dbReference>
<dbReference type="PANTHER" id="PTHR30303">
    <property type="entry name" value="HYDROGENASE ISOENZYMES FORMATION PROTEIN HYPE"/>
    <property type="match status" value="1"/>
</dbReference>
<dbReference type="PANTHER" id="PTHR30303:SF0">
    <property type="entry name" value="CARBAMOYL DEHYDRATASE HYPE"/>
    <property type="match status" value="1"/>
</dbReference>
<evidence type="ECO:0000259" key="3">
    <source>
        <dbReference type="Pfam" id="PF02769"/>
    </source>
</evidence>
<evidence type="ECO:0000256" key="1">
    <source>
        <dbReference type="ARBA" id="ARBA00006243"/>
    </source>
</evidence>
<keyword evidence="5" id="KW-1185">Reference proteome</keyword>
<protein>
    <submittedName>
        <fullName evidence="4">Hydrogenase expression/formation protein HypE</fullName>
    </submittedName>
</protein>
<dbReference type="InterPro" id="IPR011854">
    <property type="entry name" value="HypE"/>
</dbReference>
<dbReference type="GO" id="GO:0051604">
    <property type="term" value="P:protein maturation"/>
    <property type="evidence" value="ECO:0007669"/>
    <property type="project" value="TreeGrafter"/>
</dbReference>
<dbReference type="NCBIfam" id="TIGR02124">
    <property type="entry name" value="hypE"/>
    <property type="match status" value="1"/>
</dbReference>
<evidence type="ECO:0000259" key="2">
    <source>
        <dbReference type="Pfam" id="PF00586"/>
    </source>
</evidence>
<dbReference type="OrthoDB" id="9801934at2"/>
<name>A0A0J8DDC2_CLOCY</name>